<dbReference type="Pfam" id="PF01551">
    <property type="entry name" value="Peptidase_M23"/>
    <property type="match status" value="1"/>
</dbReference>
<dbReference type="InterPro" id="IPR036779">
    <property type="entry name" value="LysM_dom_sf"/>
</dbReference>
<dbReference type="InterPro" id="IPR050570">
    <property type="entry name" value="Cell_wall_metabolism_enzyme"/>
</dbReference>
<dbReference type="EMBL" id="MHHZ01000023">
    <property type="protein sequence ID" value="OGY40926.1"/>
    <property type="molecule type" value="Genomic_DNA"/>
</dbReference>
<dbReference type="GO" id="GO:0004222">
    <property type="term" value="F:metalloendopeptidase activity"/>
    <property type="evidence" value="ECO:0007669"/>
    <property type="project" value="TreeGrafter"/>
</dbReference>
<feature type="domain" description="LysM" evidence="2">
    <location>
        <begin position="235"/>
        <end position="279"/>
    </location>
</feature>
<feature type="transmembrane region" description="Helical" evidence="1">
    <location>
        <begin position="63"/>
        <end position="87"/>
    </location>
</feature>
<sequence length="431" mass="48337">MVAVIKGFKFIIKSFFNLLSPLKKILKFILLFIYKYLFLNIYKLSYYLRKLKKYIFPSEKIRLIYLFINKYIYHLIIILLASLISIANVLTPETKAENFGEKSILFALATGSNFEDEYIEETLEALPVTTSYLESESPALSSAPDISFETGEDVDAVSTSEEGSAIVKPEFTTMDASKKFRDEPIEYIVQAGDTISTIAQNFTITTDTVLWANNLTQFSYIRPGQKLVILPVSGVSHKVIKGDTLGKIATKYKADKNKIIEFNKLASESDLQTGQILIIPEGQPYYAPVPVQPKLASITQIFNPSHVEVPSGDKMAWPTTARRISQYFSWRHIGLDIDGDFGDPIWAADDGIVIKSICLKTGYGCHVIIDHGSGKTTLYGHFQKLYVKEGQRVVRGDVLGEMGSTGLSTGSHLHFEVRFGGKRYNPLSYIR</sequence>
<reference evidence="3 4" key="1">
    <citation type="journal article" date="2016" name="Nat. Commun.">
        <title>Thousands of microbial genomes shed light on interconnected biogeochemical processes in an aquifer system.</title>
        <authorList>
            <person name="Anantharaman K."/>
            <person name="Brown C.T."/>
            <person name="Hug L.A."/>
            <person name="Sharon I."/>
            <person name="Castelle C.J."/>
            <person name="Probst A.J."/>
            <person name="Thomas B.C."/>
            <person name="Singh A."/>
            <person name="Wilkins M.J."/>
            <person name="Karaoz U."/>
            <person name="Brodie E.L."/>
            <person name="Williams K.H."/>
            <person name="Hubbard S.S."/>
            <person name="Banfield J.F."/>
        </authorList>
    </citation>
    <scope>NUCLEOTIDE SEQUENCE [LARGE SCALE GENOMIC DNA]</scope>
</reference>
<evidence type="ECO:0000313" key="3">
    <source>
        <dbReference type="EMBL" id="OGY40926.1"/>
    </source>
</evidence>
<dbReference type="InterPro" id="IPR016047">
    <property type="entry name" value="M23ase_b-sheet_dom"/>
</dbReference>
<dbReference type="PROSITE" id="PS51782">
    <property type="entry name" value="LYSM"/>
    <property type="match status" value="2"/>
</dbReference>
<dbReference type="Gene3D" id="3.10.350.10">
    <property type="entry name" value="LysM domain"/>
    <property type="match status" value="2"/>
</dbReference>
<dbReference type="CDD" id="cd00118">
    <property type="entry name" value="LysM"/>
    <property type="match status" value="2"/>
</dbReference>
<evidence type="ECO:0000256" key="1">
    <source>
        <dbReference type="SAM" id="Phobius"/>
    </source>
</evidence>
<dbReference type="Proteomes" id="UP000176498">
    <property type="component" value="Unassembled WGS sequence"/>
</dbReference>
<dbReference type="SUPFAM" id="SSF51261">
    <property type="entry name" value="Duplicated hybrid motif"/>
    <property type="match status" value="1"/>
</dbReference>
<organism evidence="3 4">
    <name type="scientific">Candidatus Buchananbacteria bacterium RBG_13_36_9</name>
    <dbReference type="NCBI Taxonomy" id="1797530"/>
    <lineage>
        <taxon>Bacteria</taxon>
        <taxon>Candidatus Buchananiibacteriota</taxon>
    </lineage>
</organism>
<name>A0A1G1XMN4_9BACT</name>
<keyword evidence="1" id="KW-0472">Membrane</keyword>
<dbReference type="SMART" id="SM00257">
    <property type="entry name" value="LysM"/>
    <property type="match status" value="2"/>
</dbReference>
<gene>
    <name evidence="3" type="ORF">A2Y82_03630</name>
</gene>
<protein>
    <recommendedName>
        <fullName evidence="2">LysM domain-containing protein</fullName>
    </recommendedName>
</protein>
<proteinExistence type="predicted"/>
<dbReference type="Pfam" id="PF01476">
    <property type="entry name" value="LysM"/>
    <property type="match status" value="2"/>
</dbReference>
<accession>A0A1G1XMN4</accession>
<feature type="transmembrane region" description="Helical" evidence="1">
    <location>
        <begin position="25"/>
        <end position="42"/>
    </location>
</feature>
<dbReference type="InterPro" id="IPR018392">
    <property type="entry name" value="LysM"/>
</dbReference>
<dbReference type="PANTHER" id="PTHR21666">
    <property type="entry name" value="PEPTIDASE-RELATED"/>
    <property type="match status" value="1"/>
</dbReference>
<dbReference type="InterPro" id="IPR011055">
    <property type="entry name" value="Dup_hybrid_motif"/>
</dbReference>
<keyword evidence="1" id="KW-0812">Transmembrane</keyword>
<keyword evidence="1" id="KW-1133">Transmembrane helix</keyword>
<evidence type="ECO:0000259" key="2">
    <source>
        <dbReference type="PROSITE" id="PS51782"/>
    </source>
</evidence>
<evidence type="ECO:0000313" key="4">
    <source>
        <dbReference type="Proteomes" id="UP000176498"/>
    </source>
</evidence>
<feature type="domain" description="LysM" evidence="2">
    <location>
        <begin position="185"/>
        <end position="229"/>
    </location>
</feature>
<dbReference type="CDD" id="cd12797">
    <property type="entry name" value="M23_peptidase"/>
    <property type="match status" value="1"/>
</dbReference>
<comment type="caution">
    <text evidence="3">The sequence shown here is derived from an EMBL/GenBank/DDBJ whole genome shotgun (WGS) entry which is preliminary data.</text>
</comment>
<dbReference type="AlphaFoldDB" id="A0A1G1XMN4"/>
<dbReference type="Gene3D" id="2.70.70.10">
    <property type="entry name" value="Glucose Permease (Domain IIA)"/>
    <property type="match status" value="1"/>
</dbReference>
<dbReference type="PANTHER" id="PTHR21666:SF270">
    <property type="entry name" value="MUREIN HYDROLASE ACTIVATOR ENVC"/>
    <property type="match status" value="1"/>
</dbReference>